<dbReference type="GO" id="GO:0006207">
    <property type="term" value="P:'de novo' pyrimidine nucleobase biosynthetic process"/>
    <property type="evidence" value="ECO:0007669"/>
    <property type="project" value="InterPro"/>
</dbReference>
<dbReference type="InterPro" id="IPR002474">
    <property type="entry name" value="CarbamoylP_synth_ssu_N"/>
</dbReference>
<dbReference type="PROSITE" id="PS51273">
    <property type="entry name" value="GATASE_TYPE_1"/>
    <property type="match status" value="1"/>
</dbReference>
<evidence type="ECO:0000259" key="12">
    <source>
        <dbReference type="SMART" id="SM01097"/>
    </source>
</evidence>
<evidence type="ECO:0000313" key="14">
    <source>
        <dbReference type="Proteomes" id="UP000605253"/>
    </source>
</evidence>
<keyword evidence="11" id="KW-0055">Arginine biosynthesis</keyword>
<keyword evidence="6 11" id="KW-0067">ATP-binding</keyword>
<name>A0A917CCW3_9GAMM</name>
<comment type="subunit">
    <text evidence="11">Composed of two chains; the small (or glutamine) chain promotes the hydrolysis of glutamine to ammonia, which is used by the large (or ammonia) chain to synthesize carbamoyl phosphate. Tetramer of heterodimers (alpha,beta)4.</text>
</comment>
<comment type="catalytic activity">
    <reaction evidence="9 11">
        <text>hydrogencarbonate + L-glutamine + 2 ATP + H2O = carbamoyl phosphate + L-glutamate + 2 ADP + phosphate + 2 H(+)</text>
        <dbReference type="Rhea" id="RHEA:18633"/>
        <dbReference type="ChEBI" id="CHEBI:15377"/>
        <dbReference type="ChEBI" id="CHEBI:15378"/>
        <dbReference type="ChEBI" id="CHEBI:17544"/>
        <dbReference type="ChEBI" id="CHEBI:29985"/>
        <dbReference type="ChEBI" id="CHEBI:30616"/>
        <dbReference type="ChEBI" id="CHEBI:43474"/>
        <dbReference type="ChEBI" id="CHEBI:58228"/>
        <dbReference type="ChEBI" id="CHEBI:58359"/>
        <dbReference type="ChEBI" id="CHEBI:456216"/>
        <dbReference type="EC" id="6.3.5.5"/>
    </reaction>
</comment>
<feature type="binding site" evidence="11">
    <location>
        <position position="255"/>
    </location>
    <ligand>
        <name>L-glutamine</name>
        <dbReference type="ChEBI" id="CHEBI:58359"/>
    </ligand>
</feature>
<feature type="binding site" evidence="11">
    <location>
        <position position="58"/>
    </location>
    <ligand>
        <name>L-glutamine</name>
        <dbReference type="ChEBI" id="CHEBI:58359"/>
    </ligand>
</feature>
<dbReference type="GO" id="GO:0006541">
    <property type="term" value="P:glutamine metabolic process"/>
    <property type="evidence" value="ECO:0007669"/>
    <property type="project" value="InterPro"/>
</dbReference>
<keyword evidence="11" id="KW-0028">Amino-acid biosynthesis</keyword>
<dbReference type="RefSeq" id="WP_188363647.1">
    <property type="nucleotide sequence ID" value="NZ_BAABJF010000011.1"/>
</dbReference>
<reference evidence="13" key="1">
    <citation type="journal article" date="2014" name="Int. J. Syst. Evol. Microbiol.">
        <title>Complete genome sequence of Corynebacterium casei LMG S-19264T (=DSM 44701T), isolated from a smear-ripened cheese.</title>
        <authorList>
            <consortium name="US DOE Joint Genome Institute (JGI-PGF)"/>
            <person name="Walter F."/>
            <person name="Albersmeier A."/>
            <person name="Kalinowski J."/>
            <person name="Ruckert C."/>
        </authorList>
    </citation>
    <scope>NUCLEOTIDE SEQUENCE</scope>
    <source>
        <strain evidence="13">CGMCC 1.12181</strain>
    </source>
</reference>
<comment type="caution">
    <text evidence="13">The sequence shown here is derived from an EMBL/GenBank/DDBJ whole genome shotgun (WGS) entry which is preliminary data.</text>
</comment>
<comment type="pathway">
    <text evidence="2 11">Amino-acid biosynthesis; L-arginine biosynthesis; carbamoyl phosphate from bicarbonate: step 1/1.</text>
</comment>
<evidence type="ECO:0000256" key="5">
    <source>
        <dbReference type="ARBA" id="ARBA00022741"/>
    </source>
</evidence>
<feature type="active site" evidence="11">
    <location>
        <position position="365"/>
    </location>
</feature>
<evidence type="ECO:0000256" key="10">
    <source>
        <dbReference type="ARBA" id="ARBA00049285"/>
    </source>
</evidence>
<evidence type="ECO:0000256" key="3">
    <source>
        <dbReference type="ARBA" id="ARBA00007800"/>
    </source>
</evidence>
<dbReference type="PRINTS" id="PR00096">
    <property type="entry name" value="GATASE"/>
</dbReference>
<feature type="region of interest" description="CPSase" evidence="11">
    <location>
        <begin position="1"/>
        <end position="196"/>
    </location>
</feature>
<dbReference type="InterPro" id="IPR036480">
    <property type="entry name" value="CarbP_synth_ssu_N_sf"/>
</dbReference>
<evidence type="ECO:0000256" key="11">
    <source>
        <dbReference type="HAMAP-Rule" id="MF_01209"/>
    </source>
</evidence>
<dbReference type="Pfam" id="PF00117">
    <property type="entry name" value="GATase"/>
    <property type="match status" value="1"/>
</dbReference>
<feature type="active site" description="Nucleophile" evidence="11">
    <location>
        <position position="281"/>
    </location>
</feature>
<evidence type="ECO:0000256" key="6">
    <source>
        <dbReference type="ARBA" id="ARBA00022840"/>
    </source>
</evidence>
<feature type="binding site" evidence="11">
    <location>
        <position position="282"/>
    </location>
    <ligand>
        <name>L-glutamine</name>
        <dbReference type="ChEBI" id="CHEBI:58359"/>
    </ligand>
</feature>
<dbReference type="PRINTS" id="PR00097">
    <property type="entry name" value="ANTSNTHASEII"/>
</dbReference>
<dbReference type="PANTHER" id="PTHR43418">
    <property type="entry name" value="MULTIFUNCTIONAL TRYPTOPHAN BIOSYNTHESIS PROTEIN-RELATED"/>
    <property type="match status" value="1"/>
</dbReference>
<evidence type="ECO:0000256" key="9">
    <source>
        <dbReference type="ARBA" id="ARBA00048816"/>
    </source>
</evidence>
<keyword evidence="5 11" id="KW-0547">Nucleotide-binding</keyword>
<comment type="similarity">
    <text evidence="3 11">Belongs to the CarA family.</text>
</comment>
<protein>
    <recommendedName>
        <fullName evidence="11">Carbamoyl phosphate synthase small chain</fullName>
        <ecNumber evidence="11">6.3.5.5</ecNumber>
    </recommendedName>
    <alternativeName>
        <fullName evidence="11">Carbamoyl phosphate synthetase glutamine chain</fullName>
    </alternativeName>
</protein>
<proteinExistence type="inferred from homology"/>
<evidence type="ECO:0000256" key="1">
    <source>
        <dbReference type="ARBA" id="ARBA00004812"/>
    </source>
</evidence>
<dbReference type="GO" id="GO:0044205">
    <property type="term" value="P:'de novo' UMP biosynthetic process"/>
    <property type="evidence" value="ECO:0007669"/>
    <property type="project" value="UniProtKB-UniRule"/>
</dbReference>
<keyword evidence="8 11" id="KW-0665">Pyrimidine biosynthesis</keyword>
<organism evidence="13 14">
    <name type="scientific">Marinicella pacifica</name>
    <dbReference type="NCBI Taxonomy" id="1171543"/>
    <lineage>
        <taxon>Bacteria</taxon>
        <taxon>Pseudomonadati</taxon>
        <taxon>Pseudomonadota</taxon>
        <taxon>Gammaproteobacteria</taxon>
        <taxon>Lysobacterales</taxon>
        <taxon>Marinicellaceae</taxon>
        <taxon>Marinicella</taxon>
    </lineage>
</organism>
<dbReference type="InterPro" id="IPR050472">
    <property type="entry name" value="Anth_synth/Amidotransfase"/>
</dbReference>
<dbReference type="PANTHER" id="PTHR43418:SF7">
    <property type="entry name" value="CARBAMOYL-PHOSPHATE SYNTHASE SMALL CHAIN"/>
    <property type="match status" value="1"/>
</dbReference>
<evidence type="ECO:0000256" key="4">
    <source>
        <dbReference type="ARBA" id="ARBA00022598"/>
    </source>
</evidence>
<feature type="binding site" evidence="11">
    <location>
        <position position="326"/>
    </location>
    <ligand>
        <name>L-glutamine</name>
        <dbReference type="ChEBI" id="CHEBI:58359"/>
    </ligand>
</feature>
<dbReference type="CDD" id="cd01744">
    <property type="entry name" value="GATase1_CPSase"/>
    <property type="match status" value="1"/>
</dbReference>
<evidence type="ECO:0000256" key="2">
    <source>
        <dbReference type="ARBA" id="ARBA00005077"/>
    </source>
</evidence>
<dbReference type="InterPro" id="IPR029062">
    <property type="entry name" value="Class_I_gatase-like"/>
</dbReference>
<dbReference type="PRINTS" id="PR00099">
    <property type="entry name" value="CPSGATASE"/>
</dbReference>
<dbReference type="GO" id="GO:0006526">
    <property type="term" value="P:L-arginine biosynthetic process"/>
    <property type="evidence" value="ECO:0007669"/>
    <property type="project" value="UniProtKB-UniRule"/>
</dbReference>
<dbReference type="Gene3D" id="3.40.50.880">
    <property type="match status" value="1"/>
</dbReference>
<gene>
    <name evidence="11 13" type="primary">carA</name>
    <name evidence="13" type="ORF">GCM10011365_00360</name>
</gene>
<dbReference type="Gene3D" id="3.50.30.20">
    <property type="entry name" value="Carbamoyl-phosphate synthase small subunit, N-terminal domain"/>
    <property type="match status" value="1"/>
</dbReference>
<dbReference type="HAMAP" id="MF_01209">
    <property type="entry name" value="CPSase_S_chain"/>
    <property type="match status" value="1"/>
</dbReference>
<dbReference type="SUPFAM" id="SSF52021">
    <property type="entry name" value="Carbamoyl phosphate synthetase, small subunit N-terminal domain"/>
    <property type="match status" value="1"/>
</dbReference>
<evidence type="ECO:0000256" key="7">
    <source>
        <dbReference type="ARBA" id="ARBA00022962"/>
    </source>
</evidence>
<comment type="pathway">
    <text evidence="1 11">Pyrimidine metabolism; UMP biosynthesis via de novo pathway; (S)-dihydroorotate from bicarbonate: step 1/3.</text>
</comment>
<feature type="active site" evidence="11">
    <location>
        <position position="367"/>
    </location>
</feature>
<feature type="binding site" evidence="11">
    <location>
        <position position="253"/>
    </location>
    <ligand>
        <name>L-glutamine</name>
        <dbReference type="ChEBI" id="CHEBI:58359"/>
    </ligand>
</feature>
<feature type="domain" description="Carbamoyl-phosphate synthase small subunit N-terminal" evidence="12">
    <location>
        <begin position="14"/>
        <end position="144"/>
    </location>
</feature>
<dbReference type="SUPFAM" id="SSF52317">
    <property type="entry name" value="Class I glutamine amidotransferase-like"/>
    <property type="match status" value="1"/>
</dbReference>
<dbReference type="InterPro" id="IPR035686">
    <property type="entry name" value="CPSase_GATase1"/>
</dbReference>
<evidence type="ECO:0000256" key="8">
    <source>
        <dbReference type="ARBA" id="ARBA00022975"/>
    </source>
</evidence>
<dbReference type="Proteomes" id="UP000605253">
    <property type="component" value="Unassembled WGS sequence"/>
</dbReference>
<dbReference type="FunFam" id="3.50.30.20:FF:000001">
    <property type="entry name" value="Carbamoyl-phosphate synthase small chain"/>
    <property type="match status" value="1"/>
</dbReference>
<keyword evidence="7 11" id="KW-0315">Glutamine amidotransferase</keyword>
<dbReference type="InterPro" id="IPR006274">
    <property type="entry name" value="CarbamoylP_synth_ssu"/>
</dbReference>
<dbReference type="NCBIfam" id="NF009475">
    <property type="entry name" value="PRK12838.1"/>
    <property type="match status" value="1"/>
</dbReference>
<reference evidence="13" key="2">
    <citation type="submission" date="2020-09" db="EMBL/GenBank/DDBJ databases">
        <authorList>
            <person name="Sun Q."/>
            <person name="Zhou Y."/>
        </authorList>
    </citation>
    <scope>NUCLEOTIDE SEQUENCE</scope>
    <source>
        <strain evidence="13">CGMCC 1.12181</strain>
    </source>
</reference>
<dbReference type="InterPro" id="IPR017926">
    <property type="entry name" value="GATASE"/>
</dbReference>
<dbReference type="EC" id="6.3.5.5" evidence="11"/>
<accession>A0A917CCW3</accession>
<dbReference type="SMART" id="SM01097">
    <property type="entry name" value="CPSase_sm_chain"/>
    <property type="match status" value="1"/>
</dbReference>
<dbReference type="GO" id="GO:0005524">
    <property type="term" value="F:ATP binding"/>
    <property type="evidence" value="ECO:0007669"/>
    <property type="project" value="UniProtKB-UniRule"/>
</dbReference>
<evidence type="ECO:0000313" key="13">
    <source>
        <dbReference type="EMBL" id="GGF83369.1"/>
    </source>
</evidence>
<feature type="binding site" evidence="11">
    <location>
        <position position="323"/>
    </location>
    <ligand>
        <name>L-glutamine</name>
        <dbReference type="ChEBI" id="CHEBI:58359"/>
    </ligand>
</feature>
<comment type="catalytic activity">
    <reaction evidence="10 11">
        <text>L-glutamine + H2O = L-glutamate + NH4(+)</text>
        <dbReference type="Rhea" id="RHEA:15889"/>
        <dbReference type="ChEBI" id="CHEBI:15377"/>
        <dbReference type="ChEBI" id="CHEBI:28938"/>
        <dbReference type="ChEBI" id="CHEBI:29985"/>
        <dbReference type="ChEBI" id="CHEBI:58359"/>
    </reaction>
</comment>
<dbReference type="GO" id="GO:0004088">
    <property type="term" value="F:carbamoyl-phosphate synthase (glutamine-hydrolyzing) activity"/>
    <property type="evidence" value="ECO:0007669"/>
    <property type="project" value="UniProtKB-UniRule"/>
</dbReference>
<comment type="function">
    <text evidence="11">Small subunit of the glutamine-dependent carbamoyl phosphate synthetase (CPSase). CPSase catalyzes the formation of carbamoyl phosphate from the ammonia moiety of glutamine, carbonate, and phosphate donated by ATP, constituting the first step of 2 biosynthetic pathways, one leading to arginine and/or urea and the other to pyrimidine nucleotides. The small subunit (glutamine amidotransferase) binds and cleaves glutamine to supply the large subunit with the substrate ammonia.</text>
</comment>
<dbReference type="EMBL" id="BMEO01000001">
    <property type="protein sequence ID" value="GGF83369.1"/>
    <property type="molecule type" value="Genomic_DNA"/>
</dbReference>
<sequence>MSNLKQLLFPEHLPPALLALADGRVFHGFSFAAGGHRVGEVVFNTAMTGYQEILSDPSYAGQLVTLTYPHIGNTGVNDVDNESPRVQAAGLIVREYHDKPSSWRNQKILSQFLKDNNVVAITGVDTRALTNHLREHGAMKACIMTAESGQTPDQQAAIAKARAFVGLAGMDLAKEVTLTSQQEWSEGRYDLSQQAFRKSASTPHHVVCYDFGIKQQIMRILHDMGCRVTLVPAQTPAAEVMAMQPDGVFMSNGPGDPAACHYAIEACREFLQADMPFFGICLGHQILALALGGRTEKMKYGHHGANHPVMDEAGQQVMITSQNHSFCVAEEGLPGELEVTHRSLFDQSIQGFKHRQKPAYAFQGHPEASPGPHDAVSVFNGFIDAMRQRKQQEKAHA</sequence>
<comment type="caution">
    <text evidence="11">Lacks conserved residue(s) required for the propagation of feature annotation.</text>
</comment>
<feature type="binding site" evidence="11">
    <location>
        <position position="285"/>
    </location>
    <ligand>
        <name>L-glutamine</name>
        <dbReference type="ChEBI" id="CHEBI:58359"/>
    </ligand>
</feature>
<keyword evidence="4 11" id="KW-0436">Ligase</keyword>
<keyword evidence="14" id="KW-1185">Reference proteome</keyword>
<dbReference type="Pfam" id="PF00988">
    <property type="entry name" value="CPSase_sm_chain"/>
    <property type="match status" value="1"/>
</dbReference>
<dbReference type="NCBIfam" id="TIGR01368">
    <property type="entry name" value="CPSaseIIsmall"/>
    <property type="match status" value="1"/>
</dbReference>
<dbReference type="AlphaFoldDB" id="A0A917CCW3"/>